<accession>A0ABU0A1F8</accession>
<dbReference type="EMBL" id="JAUSUG010000020">
    <property type="protein sequence ID" value="MDQ0256842.1"/>
    <property type="molecule type" value="Genomic_DNA"/>
</dbReference>
<sequence>MHLWNGKGEKKESYLFHKEFMKQVKELKQAYLFHEDS</sequence>
<name>A0ABU0A1F8_9BACI</name>
<evidence type="ECO:0000313" key="2">
    <source>
        <dbReference type="Proteomes" id="UP001230005"/>
    </source>
</evidence>
<keyword evidence="2" id="KW-1185">Reference proteome</keyword>
<organism evidence="1 2">
    <name type="scientific">Evansella vedderi</name>
    <dbReference type="NCBI Taxonomy" id="38282"/>
    <lineage>
        <taxon>Bacteria</taxon>
        <taxon>Bacillati</taxon>
        <taxon>Bacillota</taxon>
        <taxon>Bacilli</taxon>
        <taxon>Bacillales</taxon>
        <taxon>Bacillaceae</taxon>
        <taxon>Evansella</taxon>
    </lineage>
</organism>
<comment type="caution">
    <text evidence="1">The sequence shown here is derived from an EMBL/GenBank/DDBJ whole genome shotgun (WGS) entry which is preliminary data.</text>
</comment>
<evidence type="ECO:0000313" key="1">
    <source>
        <dbReference type="EMBL" id="MDQ0256842.1"/>
    </source>
</evidence>
<protein>
    <submittedName>
        <fullName evidence="1">Uncharacterized protein</fullName>
    </submittedName>
</protein>
<proteinExistence type="predicted"/>
<dbReference type="Proteomes" id="UP001230005">
    <property type="component" value="Unassembled WGS sequence"/>
</dbReference>
<gene>
    <name evidence="1" type="ORF">J2S74_004264</name>
</gene>
<reference evidence="1 2" key="1">
    <citation type="submission" date="2023-07" db="EMBL/GenBank/DDBJ databases">
        <title>Genomic Encyclopedia of Type Strains, Phase IV (KMG-IV): sequencing the most valuable type-strain genomes for metagenomic binning, comparative biology and taxonomic classification.</title>
        <authorList>
            <person name="Goeker M."/>
        </authorList>
    </citation>
    <scope>NUCLEOTIDE SEQUENCE [LARGE SCALE GENOMIC DNA]</scope>
    <source>
        <strain evidence="1 2">DSM 9768</strain>
    </source>
</reference>